<name>A0A1H8IFT0_9PROT</name>
<sequence length="59" mass="6591">MIMVCRDYRGCCFAHYMDGRCRSSILGNKILCDVSECDVDSRVREKRRLSASIGDNAGG</sequence>
<protein>
    <submittedName>
        <fullName evidence="1">Uncharacterized protein</fullName>
    </submittedName>
</protein>
<evidence type="ECO:0000313" key="2">
    <source>
        <dbReference type="Proteomes" id="UP000199459"/>
    </source>
</evidence>
<evidence type="ECO:0000313" key="1">
    <source>
        <dbReference type="EMBL" id="SEN67112.1"/>
    </source>
</evidence>
<organism evidence="1 2">
    <name type="scientific">Nitrosomonas marina</name>
    <dbReference type="NCBI Taxonomy" id="917"/>
    <lineage>
        <taxon>Bacteria</taxon>
        <taxon>Pseudomonadati</taxon>
        <taxon>Pseudomonadota</taxon>
        <taxon>Betaproteobacteria</taxon>
        <taxon>Nitrosomonadales</taxon>
        <taxon>Nitrosomonadaceae</taxon>
        <taxon>Nitrosomonas</taxon>
    </lineage>
</organism>
<dbReference type="AlphaFoldDB" id="A0A1H8IFT0"/>
<accession>A0A1H8IFT0</accession>
<reference evidence="1 2" key="1">
    <citation type="submission" date="2016-10" db="EMBL/GenBank/DDBJ databases">
        <authorList>
            <person name="de Groot N.N."/>
        </authorList>
    </citation>
    <scope>NUCLEOTIDE SEQUENCE [LARGE SCALE GENOMIC DNA]</scope>
    <source>
        <strain evidence="1 2">Nm22</strain>
    </source>
</reference>
<dbReference type="Proteomes" id="UP000199459">
    <property type="component" value="Unassembled WGS sequence"/>
</dbReference>
<proteinExistence type="predicted"/>
<gene>
    <name evidence="1" type="ORF">SAMN05216325_1323</name>
</gene>
<dbReference type="EMBL" id="FOCP01000032">
    <property type="protein sequence ID" value="SEN67112.1"/>
    <property type="molecule type" value="Genomic_DNA"/>
</dbReference>